<keyword evidence="4" id="KW-0732">Signal</keyword>
<feature type="signal peptide" evidence="4">
    <location>
        <begin position="1"/>
        <end position="19"/>
    </location>
</feature>
<dbReference type="AlphaFoldDB" id="F9WTA4"/>
<reference evidence="5 6" key="1">
    <citation type="journal article" date="2012" name="Proc. Natl. Acad. Sci. U.S.A.">
        <title>Antigenic diversity is generated by distinct evolutionary mechanisms in African trypanosome species.</title>
        <authorList>
            <person name="Jackson A.P."/>
            <person name="Berry A."/>
            <person name="Aslett M."/>
            <person name="Allison H.C."/>
            <person name="Burton P."/>
            <person name="Vavrova-Anderson J."/>
            <person name="Brown R."/>
            <person name="Browne H."/>
            <person name="Corton N."/>
            <person name="Hauser H."/>
            <person name="Gamble J."/>
            <person name="Gilderthorp R."/>
            <person name="Marcello L."/>
            <person name="McQuillan J."/>
            <person name="Otto T.D."/>
            <person name="Quail M.A."/>
            <person name="Sanders M.J."/>
            <person name="van Tonder A."/>
            <person name="Ginger M.L."/>
            <person name="Field M.C."/>
            <person name="Barry J.D."/>
            <person name="Hertz-Fowler C."/>
            <person name="Berriman M."/>
        </authorList>
    </citation>
    <scope>NUCLEOTIDE SEQUENCE</scope>
    <source>
        <strain evidence="5 6">Y486</strain>
    </source>
</reference>
<sequence length="943" mass="102334">MGRACLAVPLLFLLTAAEAGVGASGHGHSSLAHDDDAKRSEAARQFLVLFTLYNESFKALVKRAETLQSEVSAAVEKYERAREALKHVKDSRVHTVASKLITSASPNYEMLKQKADIAVRATCESLHYVSRAIKFSANFTLSSASRGNSRLAVTRVEKQVCWYEEVMKRVGHNLTKQLQAGYAVERAEAVGILDPEKIVDSEGFHRWRDKTKHLFVNQALELGRVAGLFVRHVVEEQVRAMEKSTALRFDTIMWNNVVGKDGTIDTYVKKVVDVLNGTQLQLMLQELDNATVPLADALKAMKGLRDETKMIDNEVDSVKREAFCRATVFLAKLQKRRDELVNKLSDLARHCAAEESLEATRNTVTSTNFAVVKAQRSVLESEEKTVSILTETQKVMAESEHGANQRETTGKLVKIAEEAREDVRKADVFVSAAIGEARHAAVALMSANSVCAAVAKTSKLETALATAANESVLNITLHLDAIGRVAPCNEVRSSPGSCTNKHNVSSYELEALQASIANVDAFHGMDKVVNMLVALTESVKRLEGGVENISKDAQVATVELQKALRHAGKAAEHAECAEKAVGRADARMKEVAAMLGGVSNKNIRVDAVCSLMRQLNGAKKRFARLIQETLKDERRAADARRVAADNGDSAPLAKKAGERSAEELDLVRKGGKRIREGAERDVQSIDLHLVFLRNVLLNLNSGRANGSRNLTAFCDEAQDNVTDESIQAAVVRLVRSRGIADAATAQRRVRDVAADLTTLHALSRDAGSHSERAAAYAEESIALSKGEGASRSVASARSGDAGADSVVDAARQTSVLGTSDNATLSASSDAEEAQVVGGKLSGNTALIMWVLVIGLSLLFLLLVFLFSLRRRIRNEAKGHVAPSELSGPSHDLKSLCHSFVEVKSVGDCVSGMESENWCELECSDSNLSFPALEYFDEMVPKKE</sequence>
<accession>F9WTA4</accession>
<name>F9WTA4_TRYVY</name>
<evidence type="ECO:0000256" key="1">
    <source>
        <dbReference type="SAM" id="Coils"/>
    </source>
</evidence>
<keyword evidence="3" id="KW-0812">Transmembrane</keyword>
<evidence type="ECO:0000256" key="3">
    <source>
        <dbReference type="SAM" id="Phobius"/>
    </source>
</evidence>
<keyword evidence="3" id="KW-1133">Transmembrane helix</keyword>
<keyword evidence="6" id="KW-1185">Reference proteome</keyword>
<proteinExistence type="predicted"/>
<dbReference type="Proteomes" id="UP000009027">
    <property type="component" value="Unassembled WGS sequence"/>
</dbReference>
<evidence type="ECO:0000313" key="6">
    <source>
        <dbReference type="Proteomes" id="UP000009027"/>
    </source>
</evidence>
<feature type="transmembrane region" description="Helical" evidence="3">
    <location>
        <begin position="846"/>
        <end position="868"/>
    </location>
</feature>
<keyword evidence="1" id="KW-0175">Coiled coil</keyword>
<dbReference type="VEuPathDB" id="TriTrypDB:TvY486_0036690"/>
<protein>
    <submittedName>
        <fullName evidence="5">Uncharacterized protein</fullName>
    </submittedName>
</protein>
<dbReference type="EMBL" id="CAEX01006332">
    <property type="protein sequence ID" value="CCD20797.1"/>
    <property type="molecule type" value="Genomic_DNA"/>
</dbReference>
<evidence type="ECO:0000313" key="5">
    <source>
        <dbReference type="EMBL" id="CCD20797.1"/>
    </source>
</evidence>
<gene>
    <name evidence="5" type="ORF">TvY486_0036690</name>
</gene>
<evidence type="ECO:0000256" key="2">
    <source>
        <dbReference type="SAM" id="MobiDB-lite"/>
    </source>
</evidence>
<organism evidence="5 6">
    <name type="scientific">Trypanosoma vivax (strain Y486)</name>
    <dbReference type="NCBI Taxonomy" id="1055687"/>
    <lineage>
        <taxon>Eukaryota</taxon>
        <taxon>Discoba</taxon>
        <taxon>Euglenozoa</taxon>
        <taxon>Kinetoplastea</taxon>
        <taxon>Metakinetoplastina</taxon>
        <taxon>Trypanosomatida</taxon>
        <taxon>Trypanosomatidae</taxon>
        <taxon>Trypanosoma</taxon>
        <taxon>Duttonella</taxon>
    </lineage>
</organism>
<feature type="coiled-coil region" evidence="1">
    <location>
        <begin position="301"/>
        <end position="350"/>
    </location>
</feature>
<feature type="region of interest" description="Disordered" evidence="2">
    <location>
        <begin position="636"/>
        <end position="657"/>
    </location>
</feature>
<evidence type="ECO:0000256" key="4">
    <source>
        <dbReference type="SAM" id="SignalP"/>
    </source>
</evidence>
<feature type="chain" id="PRO_5003395330" evidence="4">
    <location>
        <begin position="20"/>
        <end position="943"/>
    </location>
</feature>
<keyword evidence="3" id="KW-0472">Membrane</keyword>